<evidence type="ECO:0008006" key="3">
    <source>
        <dbReference type="Google" id="ProtNLM"/>
    </source>
</evidence>
<evidence type="ECO:0000313" key="2">
    <source>
        <dbReference type="Proteomes" id="UP001165422"/>
    </source>
</evidence>
<keyword evidence="2" id="KW-1185">Reference proteome</keyword>
<sequence length="140" mass="16290">MNDIHRDHFHGIFYGRFKETPAVFSYSNSFEFKNELTGDEIRDSILEFMNNVKKWVQKNKYFIGHLKVFAKSENNFNIWIATTGKKINVKELSGQDESNIKHIDLNITLIVFGTDEESLKSEALKNLNKSLSIDSEERNV</sequence>
<dbReference type="RefSeq" id="WP_150356702.1">
    <property type="nucleotide sequence ID" value="NZ_JAJJPB010000019.1"/>
</dbReference>
<accession>A0ABS8N893</accession>
<dbReference type="EMBL" id="JAJJPB010000019">
    <property type="protein sequence ID" value="MCC9295876.1"/>
    <property type="molecule type" value="Genomic_DNA"/>
</dbReference>
<organism evidence="1 2">
    <name type="scientific">Clostridium aromativorans</name>
    <dbReference type="NCBI Taxonomy" id="2836848"/>
    <lineage>
        <taxon>Bacteria</taxon>
        <taxon>Bacillati</taxon>
        <taxon>Bacillota</taxon>
        <taxon>Clostridia</taxon>
        <taxon>Eubacteriales</taxon>
        <taxon>Clostridiaceae</taxon>
        <taxon>Clostridium</taxon>
    </lineage>
</organism>
<reference evidence="1" key="1">
    <citation type="submission" date="2021-11" db="EMBL/GenBank/DDBJ databases">
        <authorList>
            <person name="Qingchun L."/>
            <person name="Dong Z."/>
            <person name="Zongwei Q."/>
            <person name="Jia Z."/>
            <person name="Duotao L."/>
        </authorList>
    </citation>
    <scope>NUCLEOTIDE SEQUENCE</scope>
    <source>
        <strain evidence="1">WLY-B-L2</strain>
    </source>
</reference>
<proteinExistence type="predicted"/>
<name>A0ABS8N893_9CLOT</name>
<protein>
    <recommendedName>
        <fullName evidence="3">CobW C-terminal domain-containing protein</fullName>
    </recommendedName>
</protein>
<dbReference type="Proteomes" id="UP001165422">
    <property type="component" value="Unassembled WGS sequence"/>
</dbReference>
<evidence type="ECO:0000313" key="1">
    <source>
        <dbReference type="EMBL" id="MCC9295876.1"/>
    </source>
</evidence>
<gene>
    <name evidence="1" type="ORF">LN736_13495</name>
</gene>
<comment type="caution">
    <text evidence="1">The sequence shown here is derived from an EMBL/GenBank/DDBJ whole genome shotgun (WGS) entry which is preliminary data.</text>
</comment>